<keyword evidence="1" id="KW-1133">Transmembrane helix</keyword>
<keyword evidence="1" id="KW-0812">Transmembrane</keyword>
<keyword evidence="1" id="KW-0472">Membrane</keyword>
<protein>
    <submittedName>
        <fullName evidence="2">Uncharacterized protein</fullName>
    </submittedName>
</protein>
<dbReference type="EMBL" id="JAHMHS010000152">
    <property type="protein sequence ID" value="KAK1711970.1"/>
    <property type="molecule type" value="Genomic_DNA"/>
</dbReference>
<name>A0AAD8UCK7_GLOAC</name>
<dbReference type="GeneID" id="85393296"/>
<feature type="transmembrane region" description="Helical" evidence="1">
    <location>
        <begin position="36"/>
        <end position="55"/>
    </location>
</feature>
<dbReference type="AlphaFoldDB" id="A0AAD8UCK7"/>
<accession>A0AAD8UCK7</accession>
<keyword evidence="3" id="KW-1185">Reference proteome</keyword>
<feature type="transmembrane region" description="Helical" evidence="1">
    <location>
        <begin position="7"/>
        <end position="24"/>
    </location>
</feature>
<proteinExistence type="predicted"/>
<comment type="caution">
    <text evidence="2">The sequence shown here is derived from an EMBL/GenBank/DDBJ whole genome shotgun (WGS) entry which is preliminary data.</text>
</comment>
<gene>
    <name evidence="2" type="ORF">BDZ83DRAFT_638988</name>
</gene>
<dbReference type="RefSeq" id="XP_060359294.1">
    <property type="nucleotide sequence ID" value="XM_060509397.1"/>
</dbReference>
<organism evidence="2 3">
    <name type="scientific">Glomerella acutata</name>
    <name type="common">Colletotrichum acutatum</name>
    <dbReference type="NCBI Taxonomy" id="27357"/>
    <lineage>
        <taxon>Eukaryota</taxon>
        <taxon>Fungi</taxon>
        <taxon>Dikarya</taxon>
        <taxon>Ascomycota</taxon>
        <taxon>Pezizomycotina</taxon>
        <taxon>Sordariomycetes</taxon>
        <taxon>Hypocreomycetidae</taxon>
        <taxon>Glomerellales</taxon>
        <taxon>Glomerellaceae</taxon>
        <taxon>Colletotrichum</taxon>
        <taxon>Colletotrichum acutatum species complex</taxon>
    </lineage>
</organism>
<evidence type="ECO:0000256" key="1">
    <source>
        <dbReference type="SAM" id="Phobius"/>
    </source>
</evidence>
<reference evidence="2" key="1">
    <citation type="submission" date="2021-12" db="EMBL/GenBank/DDBJ databases">
        <title>Comparative genomics, transcriptomics and evolutionary studies reveal genomic signatures of adaptation to plant cell wall in hemibiotrophic fungi.</title>
        <authorList>
            <consortium name="DOE Joint Genome Institute"/>
            <person name="Baroncelli R."/>
            <person name="Diaz J.F."/>
            <person name="Benocci T."/>
            <person name="Peng M."/>
            <person name="Battaglia E."/>
            <person name="Haridas S."/>
            <person name="Andreopoulos W."/>
            <person name="Labutti K."/>
            <person name="Pangilinan J."/>
            <person name="Floch G.L."/>
            <person name="Makela M.R."/>
            <person name="Henrissat B."/>
            <person name="Grigoriev I.V."/>
            <person name="Crouch J.A."/>
            <person name="De Vries R.P."/>
            <person name="Sukno S.A."/>
            <person name="Thon M.R."/>
        </authorList>
    </citation>
    <scope>NUCLEOTIDE SEQUENCE</scope>
    <source>
        <strain evidence="2">CBS 112980</strain>
    </source>
</reference>
<dbReference type="Proteomes" id="UP001244207">
    <property type="component" value="Unassembled WGS sequence"/>
</dbReference>
<sequence length="63" mass="7173">MQHPGGELFLCFFSFTPLLSSFVMDLHCMIPSRWSYQTPCFILFVVYGVSIVLVCRRSSASGY</sequence>
<evidence type="ECO:0000313" key="2">
    <source>
        <dbReference type="EMBL" id="KAK1711970.1"/>
    </source>
</evidence>
<evidence type="ECO:0000313" key="3">
    <source>
        <dbReference type="Proteomes" id="UP001244207"/>
    </source>
</evidence>